<accession>A0A8S5LKR7</accession>
<sequence>MLCLKNQKRLLQLLRQKQRLWQMNISDFIPHDFASTVVMITGVLSIFKWIMRKEVSEPLEEVRKSNEELAKAQLASNEANMKRFDAIDKVLDKHEIDLARHGEQIVTLFKQEREK</sequence>
<dbReference type="EMBL" id="BK015867">
    <property type="protein sequence ID" value="DAD70558.1"/>
    <property type="molecule type" value="Genomic_DNA"/>
</dbReference>
<reference evidence="1" key="1">
    <citation type="journal article" date="2021" name="Proc. Natl. Acad. Sci. U.S.A.">
        <title>A Catalog of Tens of Thousands of Viruses from Human Metagenomes Reveals Hidden Associations with Chronic Diseases.</title>
        <authorList>
            <person name="Tisza M.J."/>
            <person name="Buck C.B."/>
        </authorList>
    </citation>
    <scope>NUCLEOTIDE SEQUENCE</scope>
    <source>
        <strain evidence="1">CtcPV5</strain>
    </source>
</reference>
<name>A0A8S5LKR7_9CAUD</name>
<proteinExistence type="predicted"/>
<organism evidence="1">
    <name type="scientific">Siphoviridae sp. ctcPV5</name>
    <dbReference type="NCBI Taxonomy" id="2827582"/>
    <lineage>
        <taxon>Viruses</taxon>
        <taxon>Duplodnaviria</taxon>
        <taxon>Heunggongvirae</taxon>
        <taxon>Uroviricota</taxon>
        <taxon>Caudoviricetes</taxon>
    </lineage>
</organism>
<evidence type="ECO:0000313" key="1">
    <source>
        <dbReference type="EMBL" id="DAD70558.1"/>
    </source>
</evidence>
<protein>
    <submittedName>
        <fullName evidence="1">Uncharacterized protein</fullName>
    </submittedName>
</protein>